<gene>
    <name evidence="2" type="ORF">SAMN05421676_103150</name>
</gene>
<dbReference type="AlphaFoldDB" id="A0A1I0CGH2"/>
<evidence type="ECO:0000259" key="1">
    <source>
        <dbReference type="PROSITE" id="PS51500"/>
    </source>
</evidence>
<dbReference type="EMBL" id="FOHJ01000003">
    <property type="protein sequence ID" value="SET18189.1"/>
    <property type="molecule type" value="Genomic_DNA"/>
</dbReference>
<organism evidence="2 3">
    <name type="scientific">Salinibacillus kushneri</name>
    <dbReference type="NCBI Taxonomy" id="237682"/>
    <lineage>
        <taxon>Bacteria</taxon>
        <taxon>Bacillati</taxon>
        <taxon>Bacillota</taxon>
        <taxon>Bacilli</taxon>
        <taxon>Bacillales</taxon>
        <taxon>Bacillaceae</taxon>
        <taxon>Salinibacillus</taxon>
    </lineage>
</organism>
<dbReference type="GO" id="GO:0046983">
    <property type="term" value="F:protein dimerization activity"/>
    <property type="evidence" value="ECO:0007669"/>
    <property type="project" value="InterPro"/>
</dbReference>
<evidence type="ECO:0000313" key="2">
    <source>
        <dbReference type="EMBL" id="SET18189.1"/>
    </source>
</evidence>
<dbReference type="STRING" id="237682.SAMN05421676_103150"/>
<dbReference type="SUPFAM" id="SSF47406">
    <property type="entry name" value="SinR repressor dimerisation domain-like"/>
    <property type="match status" value="1"/>
</dbReference>
<dbReference type="InterPro" id="IPR010981">
    <property type="entry name" value="SinR/SinI_dimer_dom"/>
</dbReference>
<sequence>MKEVGGKWDQEWAGLLLEAKKIGLSIEEVKAFLEKGKMVYHDEQPYRRLDKIK</sequence>
<name>A0A1I0CGH2_9BACI</name>
<dbReference type="InterPro" id="IPR036281">
    <property type="entry name" value="SinR/SinI_dimer_dom_sf"/>
</dbReference>
<dbReference type="OrthoDB" id="2936084at2"/>
<dbReference type="RefSeq" id="WP_093132796.1">
    <property type="nucleotide sequence ID" value="NZ_FOHJ01000003.1"/>
</dbReference>
<keyword evidence="3" id="KW-1185">Reference proteome</keyword>
<reference evidence="3" key="1">
    <citation type="submission" date="2016-10" db="EMBL/GenBank/DDBJ databases">
        <authorList>
            <person name="Varghese N."/>
            <person name="Submissions S."/>
        </authorList>
    </citation>
    <scope>NUCLEOTIDE SEQUENCE [LARGE SCALE GENOMIC DNA]</scope>
    <source>
        <strain evidence="3">CGMCC 1.3566</strain>
    </source>
</reference>
<dbReference type="Proteomes" id="UP000199095">
    <property type="component" value="Unassembled WGS sequence"/>
</dbReference>
<accession>A0A1I0CGH2</accession>
<evidence type="ECO:0000313" key="3">
    <source>
        <dbReference type="Proteomes" id="UP000199095"/>
    </source>
</evidence>
<dbReference type="GO" id="GO:0006355">
    <property type="term" value="P:regulation of DNA-templated transcription"/>
    <property type="evidence" value="ECO:0007669"/>
    <property type="project" value="InterPro"/>
</dbReference>
<dbReference type="PROSITE" id="PS51500">
    <property type="entry name" value="SIN"/>
    <property type="match status" value="1"/>
</dbReference>
<dbReference type="Pfam" id="PF08671">
    <property type="entry name" value="SinI"/>
    <property type="match status" value="1"/>
</dbReference>
<protein>
    <submittedName>
        <fullName evidence="2">Anti-repressor SinI</fullName>
    </submittedName>
</protein>
<feature type="domain" description="Sin" evidence="1">
    <location>
        <begin position="1"/>
        <end position="37"/>
    </location>
</feature>
<proteinExistence type="predicted"/>